<gene>
    <name evidence="3" type="ORF">POSPLADRAFT_1148976</name>
</gene>
<accession>A0A1X6MU26</accession>
<dbReference type="STRING" id="670580.A0A1X6MU26"/>
<dbReference type="GeneID" id="36331193"/>
<dbReference type="Pfam" id="PF23207">
    <property type="entry name" value="PH_SPO71"/>
    <property type="match status" value="1"/>
</dbReference>
<dbReference type="AlphaFoldDB" id="A0A1X6MU26"/>
<dbReference type="PANTHER" id="PTHR28076:SF1">
    <property type="entry name" value="PROSPORE MEMBRANE ADAPTER PROTEIN SPO71"/>
    <property type="match status" value="1"/>
</dbReference>
<dbReference type="Proteomes" id="UP000194127">
    <property type="component" value="Unassembled WGS sequence"/>
</dbReference>
<feature type="domain" description="Prospore membrane adapter protein SPO71 PH" evidence="2">
    <location>
        <begin position="71"/>
        <end position="214"/>
    </location>
</feature>
<organism evidence="3 4">
    <name type="scientific">Postia placenta MAD-698-R-SB12</name>
    <dbReference type="NCBI Taxonomy" id="670580"/>
    <lineage>
        <taxon>Eukaryota</taxon>
        <taxon>Fungi</taxon>
        <taxon>Dikarya</taxon>
        <taxon>Basidiomycota</taxon>
        <taxon>Agaricomycotina</taxon>
        <taxon>Agaricomycetes</taxon>
        <taxon>Polyporales</taxon>
        <taxon>Adustoporiaceae</taxon>
        <taxon>Rhodonia</taxon>
    </lineage>
</organism>
<dbReference type="RefSeq" id="XP_024336661.1">
    <property type="nucleotide sequence ID" value="XM_024486244.1"/>
</dbReference>
<reference evidence="3 4" key="1">
    <citation type="submission" date="2017-04" db="EMBL/GenBank/DDBJ databases">
        <title>Genome Sequence of the Model Brown-Rot Fungus Postia placenta SB12.</title>
        <authorList>
            <consortium name="DOE Joint Genome Institute"/>
            <person name="Gaskell J."/>
            <person name="Kersten P."/>
            <person name="Larrondo L.F."/>
            <person name="Canessa P."/>
            <person name="Martinez D."/>
            <person name="Hibbett D."/>
            <person name="Schmoll M."/>
            <person name="Kubicek C.P."/>
            <person name="Martinez A.T."/>
            <person name="Yadav J."/>
            <person name="Master E."/>
            <person name="Magnuson J.K."/>
            <person name="James T."/>
            <person name="Yaver D."/>
            <person name="Berka R."/>
            <person name="Labutti K."/>
            <person name="Lipzen A."/>
            <person name="Aerts A."/>
            <person name="Barry K."/>
            <person name="Henrissat B."/>
            <person name="Blanchette R."/>
            <person name="Grigoriev I."/>
            <person name="Cullen D."/>
        </authorList>
    </citation>
    <scope>NUCLEOTIDE SEQUENCE [LARGE SCALE GENOMIC DNA]</scope>
    <source>
        <strain evidence="3 4">MAD-698-R-SB12</strain>
    </source>
</reference>
<dbReference type="EMBL" id="KZ110601">
    <property type="protein sequence ID" value="OSX59867.1"/>
    <property type="molecule type" value="Genomic_DNA"/>
</dbReference>
<dbReference type="GO" id="GO:1902657">
    <property type="term" value="P:protein localization to prospore membrane"/>
    <property type="evidence" value="ECO:0007669"/>
    <property type="project" value="InterPro"/>
</dbReference>
<evidence type="ECO:0000259" key="2">
    <source>
        <dbReference type="Pfam" id="PF23207"/>
    </source>
</evidence>
<dbReference type="InterPro" id="IPR040345">
    <property type="entry name" value="Mug56/Spo71"/>
</dbReference>
<dbReference type="OrthoDB" id="5579281at2759"/>
<keyword evidence="4" id="KW-1185">Reference proteome</keyword>
<dbReference type="Pfam" id="PF15404">
    <property type="entry name" value="PH_4"/>
    <property type="match status" value="1"/>
</dbReference>
<evidence type="ECO:0000259" key="1">
    <source>
        <dbReference type="Pfam" id="PF15404"/>
    </source>
</evidence>
<name>A0A1X6MU26_9APHY</name>
<protein>
    <submittedName>
        <fullName evidence="3">Uncharacterized protein</fullName>
    </submittedName>
</protein>
<evidence type="ECO:0000313" key="4">
    <source>
        <dbReference type="Proteomes" id="UP000194127"/>
    </source>
</evidence>
<sequence>MVPKSDTYRTGPNVIASKSKGKTVHYDPVITDDHPAPPGEVLTRTREAAEHTSAGVAQWSEDVEHVPWGDVVMRDRAYIKFSYSETESLPSDFDEWQNRTTGHLHNEDWAEYIVVWRKNRLELYTGHARKDWVLGHMKLVFVIPLGQSTTRLSLYSFVDLTFCIVCPPAPLRHRSKRRWLNRRHKGLNIFVFKIRSRTRAIDWVWKLWRHLGGELPTSLDIRSPLLDTRVRIDMPRFEGIELTAAYQIFENENVLRLCRESLSKTGDEHELLRHKLKTGAELALAWRSETNLDWVWQLDDVQGNPRKWAILCGLALNQHGKGAHLEVRLKEHFPTRLHLKDGTVLDEPPAVEGYLERIRPNSQLKQSVYLTIHNNHIFAVPIAHAHHPRPPGFLPPGIDADSLRESEVQRGAQQILHATGMTDLRNIIAVRRAFHIAQDKGSLHMRRSFELLLTTGNVVRFEAFSCQVALEWIVRLRPLISYWRRRHQADAQTEMQLAYISTGRARITPLRHASLPELSSFFNWCALEGCRSIVRSGKLFARKGLWGQYKHVQVVLIAGNLVQFRITGRKSLHHHRHTGINLQDAYLVSGYLAAQYLPEGQYDPDAPHLARRYQDGLETDDGPEDTLFMMWYRTQVDPSSNMSKVVAGDTPRLEVKRQLSFFKTRSKLERDAWVWAINMEIEKAVRSTKDREERIREAGNIVKT</sequence>
<evidence type="ECO:0000313" key="3">
    <source>
        <dbReference type="EMBL" id="OSX59867.1"/>
    </source>
</evidence>
<dbReference type="InterPro" id="IPR057379">
    <property type="entry name" value="PH_SPO71"/>
</dbReference>
<dbReference type="InterPro" id="IPR039486">
    <property type="entry name" value="Mug56/Spo71_PH"/>
</dbReference>
<feature type="domain" description="Mug56/Spo71 PH" evidence="1">
    <location>
        <begin position="536"/>
        <end position="681"/>
    </location>
</feature>
<dbReference type="PANTHER" id="PTHR28076">
    <property type="entry name" value="SPORULATION-SPECIFIC PROTEIN 71"/>
    <property type="match status" value="1"/>
</dbReference>
<proteinExistence type="predicted"/>